<evidence type="ECO:0000313" key="3">
    <source>
        <dbReference type="EMBL" id="THV06639.1"/>
    </source>
</evidence>
<dbReference type="AlphaFoldDB" id="A0A4S8MVA7"/>
<dbReference type="Gene3D" id="1.20.1280.50">
    <property type="match status" value="1"/>
</dbReference>
<dbReference type="Proteomes" id="UP000297245">
    <property type="component" value="Unassembled WGS sequence"/>
</dbReference>
<feature type="compositionally biased region" description="Basic and acidic residues" evidence="2">
    <location>
        <begin position="481"/>
        <end position="501"/>
    </location>
</feature>
<protein>
    <submittedName>
        <fullName evidence="3">Uncharacterized protein</fullName>
    </submittedName>
</protein>
<gene>
    <name evidence="3" type="ORF">K435DRAFT_848721</name>
</gene>
<feature type="compositionally biased region" description="Acidic residues" evidence="2">
    <location>
        <begin position="508"/>
        <end position="517"/>
    </location>
</feature>
<reference evidence="3 4" key="1">
    <citation type="journal article" date="2019" name="Nat. Ecol. Evol.">
        <title>Megaphylogeny resolves global patterns of mushroom evolution.</title>
        <authorList>
            <person name="Varga T."/>
            <person name="Krizsan K."/>
            <person name="Foldi C."/>
            <person name="Dima B."/>
            <person name="Sanchez-Garcia M."/>
            <person name="Sanchez-Ramirez S."/>
            <person name="Szollosi G.J."/>
            <person name="Szarkandi J.G."/>
            <person name="Papp V."/>
            <person name="Albert L."/>
            <person name="Andreopoulos W."/>
            <person name="Angelini C."/>
            <person name="Antonin V."/>
            <person name="Barry K.W."/>
            <person name="Bougher N.L."/>
            <person name="Buchanan P."/>
            <person name="Buyck B."/>
            <person name="Bense V."/>
            <person name="Catcheside P."/>
            <person name="Chovatia M."/>
            <person name="Cooper J."/>
            <person name="Damon W."/>
            <person name="Desjardin D."/>
            <person name="Finy P."/>
            <person name="Geml J."/>
            <person name="Haridas S."/>
            <person name="Hughes K."/>
            <person name="Justo A."/>
            <person name="Karasinski D."/>
            <person name="Kautmanova I."/>
            <person name="Kiss B."/>
            <person name="Kocsube S."/>
            <person name="Kotiranta H."/>
            <person name="LaButti K.M."/>
            <person name="Lechner B.E."/>
            <person name="Liimatainen K."/>
            <person name="Lipzen A."/>
            <person name="Lukacs Z."/>
            <person name="Mihaltcheva S."/>
            <person name="Morgado L.N."/>
            <person name="Niskanen T."/>
            <person name="Noordeloos M.E."/>
            <person name="Ohm R.A."/>
            <person name="Ortiz-Santana B."/>
            <person name="Ovrebo C."/>
            <person name="Racz N."/>
            <person name="Riley R."/>
            <person name="Savchenko A."/>
            <person name="Shiryaev A."/>
            <person name="Soop K."/>
            <person name="Spirin V."/>
            <person name="Szebenyi C."/>
            <person name="Tomsovsky M."/>
            <person name="Tulloss R.E."/>
            <person name="Uehling J."/>
            <person name="Grigoriev I.V."/>
            <person name="Vagvolgyi C."/>
            <person name="Papp T."/>
            <person name="Martin F.M."/>
            <person name="Miettinen O."/>
            <person name="Hibbett D.S."/>
            <person name="Nagy L.G."/>
        </authorList>
    </citation>
    <scope>NUCLEOTIDE SEQUENCE [LARGE SCALE GENOMIC DNA]</scope>
    <source>
        <strain evidence="3 4">CBS 962.96</strain>
    </source>
</reference>
<sequence length="517" mass="59326">MIPSTETTDAIEETALVEAIKSYNASLSRLRLERDDLERRLRESHSNARGSSEQNFLVPSSEATIDNLKVTLSFLNEEQKALEHLLDDHKSLLHSANLPLQQYVPAEIWTQIFVACLPDEEYIKWTPDFPPFILGRVCSSWRNIVTNTPQLWTSLDIQIFEKPNWRSKFFLFLSRSGELPLRLSLQWSITEFSPKPRNYFGAYIPELVNSSAHRLQSLKLSIPQEYLNAFFSEDSDRVFPLLKVLEVADRTWVYPREVDMRFVRAPNLQELTFSSVHAHVLSFLPSFSPNFCPRLTEFNSASLLSVPELLEIFSRCGATLRRCRVRVQRSRVGVENVIYANWSPRNPTGAVHRIVEMPKLESIEIVCSPGDPKVLSFFDWLDLPSLRAVTFTSSLGPGIAPSHRPVLWPKPYLMRLVGRCGCKVRKVICKGIVSHEVENKDMVKRLGDLREMEAWIDGTDVVGEDVKEVLRTRIRVDEESEREDKELMRGGDRNRRLEKGTEPQQSDADVDDGWSLL</sequence>
<evidence type="ECO:0000256" key="2">
    <source>
        <dbReference type="SAM" id="MobiDB-lite"/>
    </source>
</evidence>
<organism evidence="3 4">
    <name type="scientific">Dendrothele bispora (strain CBS 962.96)</name>
    <dbReference type="NCBI Taxonomy" id="1314807"/>
    <lineage>
        <taxon>Eukaryota</taxon>
        <taxon>Fungi</taxon>
        <taxon>Dikarya</taxon>
        <taxon>Basidiomycota</taxon>
        <taxon>Agaricomycotina</taxon>
        <taxon>Agaricomycetes</taxon>
        <taxon>Agaricomycetidae</taxon>
        <taxon>Agaricales</taxon>
        <taxon>Agaricales incertae sedis</taxon>
        <taxon>Dendrothele</taxon>
    </lineage>
</organism>
<feature type="region of interest" description="Disordered" evidence="2">
    <location>
        <begin position="481"/>
        <end position="517"/>
    </location>
</feature>
<evidence type="ECO:0000313" key="4">
    <source>
        <dbReference type="Proteomes" id="UP000297245"/>
    </source>
</evidence>
<dbReference type="OrthoDB" id="3038759at2759"/>
<keyword evidence="4" id="KW-1185">Reference proteome</keyword>
<proteinExistence type="predicted"/>
<accession>A0A4S8MVA7</accession>
<keyword evidence="1" id="KW-0175">Coiled coil</keyword>
<name>A0A4S8MVA7_DENBC</name>
<evidence type="ECO:0000256" key="1">
    <source>
        <dbReference type="SAM" id="Coils"/>
    </source>
</evidence>
<feature type="coiled-coil region" evidence="1">
    <location>
        <begin position="20"/>
        <end position="85"/>
    </location>
</feature>
<dbReference type="EMBL" id="ML179041">
    <property type="protein sequence ID" value="THV06639.1"/>
    <property type="molecule type" value="Genomic_DNA"/>
</dbReference>